<dbReference type="SUPFAM" id="SSF46689">
    <property type="entry name" value="Homeodomain-like"/>
    <property type="match status" value="1"/>
</dbReference>
<evidence type="ECO:0000256" key="4">
    <source>
        <dbReference type="PROSITE-ProRule" id="PRU00335"/>
    </source>
</evidence>
<dbReference type="AlphaFoldDB" id="A0A4S3K0D7"/>
<evidence type="ECO:0000256" key="3">
    <source>
        <dbReference type="ARBA" id="ARBA00023163"/>
    </source>
</evidence>
<evidence type="ECO:0000313" key="6">
    <source>
        <dbReference type="EMBL" id="TDU23221.1"/>
    </source>
</evidence>
<comment type="caution">
    <text evidence="6">The sequence shown here is derived from an EMBL/GenBank/DDBJ whole genome shotgun (WGS) entry which is preliminary data.</text>
</comment>
<dbReference type="Pfam" id="PF16859">
    <property type="entry name" value="TetR_C_11"/>
    <property type="match status" value="1"/>
</dbReference>
<sequence>MPLRGRPRSLVSEQAILDATLRILSTEGYAALTVDRVASLARASKATLYRRWKTKEHLVLAVFSRMPVVVPEEGRNVEDELLGMFSQFSRQMRDSPLKGVLPMLAAECVGNPTLSTTLMLINDQRRGPVRLVLRRGIQRGELPPDTDIELAIDLIQGAVAIRIYFLLENPDELWMRRLLRVVLAGLRAKPR</sequence>
<dbReference type="PANTHER" id="PTHR30055:SF148">
    <property type="entry name" value="TETR-FAMILY TRANSCRIPTIONAL REGULATOR"/>
    <property type="match status" value="1"/>
</dbReference>
<dbReference type="InterPro" id="IPR009057">
    <property type="entry name" value="Homeodomain-like_sf"/>
</dbReference>
<keyword evidence="3" id="KW-0804">Transcription</keyword>
<dbReference type="GO" id="GO:0003700">
    <property type="term" value="F:DNA-binding transcription factor activity"/>
    <property type="evidence" value="ECO:0007669"/>
    <property type="project" value="TreeGrafter"/>
</dbReference>
<dbReference type="EMBL" id="SOBT01000013">
    <property type="protein sequence ID" value="TDU23221.1"/>
    <property type="molecule type" value="Genomic_DNA"/>
</dbReference>
<reference evidence="6 7" key="1">
    <citation type="submission" date="2019-03" db="EMBL/GenBank/DDBJ databases">
        <title>Genomic Encyclopedia of Type Strains, Phase IV (KMG-IV): sequencing the most valuable type-strain genomes for metagenomic binning, comparative biology and taxonomic classification.</title>
        <authorList>
            <person name="Goeker M."/>
        </authorList>
    </citation>
    <scope>NUCLEOTIDE SEQUENCE [LARGE SCALE GENOMIC DNA]</scope>
    <source>
        <strain evidence="6 7">DSM 26377</strain>
    </source>
</reference>
<keyword evidence="7" id="KW-1185">Reference proteome</keyword>
<dbReference type="InterPro" id="IPR001647">
    <property type="entry name" value="HTH_TetR"/>
</dbReference>
<dbReference type="GO" id="GO:0000976">
    <property type="term" value="F:transcription cis-regulatory region binding"/>
    <property type="evidence" value="ECO:0007669"/>
    <property type="project" value="TreeGrafter"/>
</dbReference>
<accession>A0A4S3K0D7</accession>
<feature type="domain" description="HTH tetR-type" evidence="5">
    <location>
        <begin position="10"/>
        <end position="70"/>
    </location>
</feature>
<evidence type="ECO:0000256" key="2">
    <source>
        <dbReference type="ARBA" id="ARBA00023125"/>
    </source>
</evidence>
<dbReference type="PRINTS" id="PR00455">
    <property type="entry name" value="HTHTETR"/>
</dbReference>
<dbReference type="Pfam" id="PF00440">
    <property type="entry name" value="TetR_N"/>
    <property type="match status" value="1"/>
</dbReference>
<feature type="DNA-binding region" description="H-T-H motif" evidence="4">
    <location>
        <begin position="33"/>
        <end position="52"/>
    </location>
</feature>
<dbReference type="InterPro" id="IPR011075">
    <property type="entry name" value="TetR_C"/>
</dbReference>
<dbReference type="Gene3D" id="1.10.357.10">
    <property type="entry name" value="Tetracycline Repressor, domain 2"/>
    <property type="match status" value="1"/>
</dbReference>
<evidence type="ECO:0000313" key="7">
    <source>
        <dbReference type="Proteomes" id="UP000295341"/>
    </source>
</evidence>
<name>A0A4S3K0D7_9GAMM</name>
<gene>
    <name evidence="6" type="ORF">DFR24_4744</name>
</gene>
<protein>
    <submittedName>
        <fullName evidence="6">TetR family transcriptional regulator</fullName>
    </submittedName>
</protein>
<dbReference type="Proteomes" id="UP000295341">
    <property type="component" value="Unassembled WGS sequence"/>
</dbReference>
<keyword evidence="1" id="KW-0805">Transcription regulation</keyword>
<evidence type="ECO:0000256" key="1">
    <source>
        <dbReference type="ARBA" id="ARBA00023015"/>
    </source>
</evidence>
<dbReference type="PANTHER" id="PTHR30055">
    <property type="entry name" value="HTH-TYPE TRANSCRIPTIONAL REGULATOR RUTR"/>
    <property type="match status" value="1"/>
</dbReference>
<dbReference type="InterPro" id="IPR023772">
    <property type="entry name" value="DNA-bd_HTH_TetR-type_CS"/>
</dbReference>
<keyword evidence="2 4" id="KW-0238">DNA-binding</keyword>
<organism evidence="6 7">
    <name type="scientific">Panacagrimonas perspica</name>
    <dbReference type="NCBI Taxonomy" id="381431"/>
    <lineage>
        <taxon>Bacteria</taxon>
        <taxon>Pseudomonadati</taxon>
        <taxon>Pseudomonadota</taxon>
        <taxon>Gammaproteobacteria</taxon>
        <taxon>Nevskiales</taxon>
        <taxon>Nevskiaceae</taxon>
        <taxon>Panacagrimonas</taxon>
    </lineage>
</organism>
<dbReference type="InterPro" id="IPR050109">
    <property type="entry name" value="HTH-type_TetR-like_transc_reg"/>
</dbReference>
<dbReference type="PROSITE" id="PS50977">
    <property type="entry name" value="HTH_TETR_2"/>
    <property type="match status" value="1"/>
</dbReference>
<dbReference type="PROSITE" id="PS01081">
    <property type="entry name" value="HTH_TETR_1"/>
    <property type="match status" value="1"/>
</dbReference>
<dbReference type="InterPro" id="IPR036271">
    <property type="entry name" value="Tet_transcr_reg_TetR-rel_C_sf"/>
</dbReference>
<evidence type="ECO:0000259" key="5">
    <source>
        <dbReference type="PROSITE" id="PS50977"/>
    </source>
</evidence>
<dbReference type="SUPFAM" id="SSF48498">
    <property type="entry name" value="Tetracyclin repressor-like, C-terminal domain"/>
    <property type="match status" value="1"/>
</dbReference>
<dbReference type="Gene3D" id="1.10.10.60">
    <property type="entry name" value="Homeodomain-like"/>
    <property type="match status" value="1"/>
</dbReference>
<proteinExistence type="predicted"/>